<feature type="transmembrane region" description="Helical" evidence="1">
    <location>
        <begin position="12"/>
        <end position="30"/>
    </location>
</feature>
<name>A0ABY8Q6D9_9RHOB</name>
<keyword evidence="1" id="KW-1133">Transmembrane helix</keyword>
<organism evidence="2 3">
    <name type="scientific">Fuscovulum ytuae</name>
    <dbReference type="NCBI Taxonomy" id="3042299"/>
    <lineage>
        <taxon>Bacteria</taxon>
        <taxon>Pseudomonadati</taxon>
        <taxon>Pseudomonadota</taxon>
        <taxon>Alphaproteobacteria</taxon>
        <taxon>Rhodobacterales</taxon>
        <taxon>Paracoccaceae</taxon>
        <taxon>Fuscovulum</taxon>
    </lineage>
</organism>
<accession>A0ABY8Q6D9</accession>
<protein>
    <submittedName>
        <fullName evidence="2">Uncharacterized protein</fullName>
    </submittedName>
</protein>
<feature type="transmembrane region" description="Helical" evidence="1">
    <location>
        <begin position="50"/>
        <end position="71"/>
    </location>
</feature>
<sequence length="103" mass="10620">MIDRIKQAFGPQMPGLLGVLLLVIAVFGVTAPNSVTGANLGSIAFKVPELGILTLAMLISIISGGFNLAIIHPVNMAGLILAFVLMQFGAMETGIGPFLLAPC</sequence>
<evidence type="ECO:0000256" key="1">
    <source>
        <dbReference type="SAM" id="Phobius"/>
    </source>
</evidence>
<keyword evidence="1" id="KW-0472">Membrane</keyword>
<proteinExistence type="predicted"/>
<keyword evidence="3" id="KW-1185">Reference proteome</keyword>
<evidence type="ECO:0000313" key="2">
    <source>
        <dbReference type="EMBL" id="WGV15880.1"/>
    </source>
</evidence>
<dbReference type="RefSeq" id="WP_281465675.1">
    <property type="nucleotide sequence ID" value="NZ_CP124535.1"/>
</dbReference>
<keyword evidence="1" id="KW-0812">Transmembrane</keyword>
<feature type="transmembrane region" description="Helical" evidence="1">
    <location>
        <begin position="78"/>
        <end position="100"/>
    </location>
</feature>
<gene>
    <name evidence="2" type="ORF">QF092_16760</name>
</gene>
<dbReference type="Proteomes" id="UP001230978">
    <property type="component" value="Chromosome"/>
</dbReference>
<reference evidence="2 3" key="1">
    <citation type="submission" date="2023-04" db="EMBL/GenBank/DDBJ databases">
        <title>YMD61, complete Genome.</title>
        <authorList>
            <person name="Zhang J."/>
        </authorList>
    </citation>
    <scope>NUCLEOTIDE SEQUENCE [LARGE SCALE GENOMIC DNA]</scope>
    <source>
        <strain evidence="2 3">YMD61</strain>
    </source>
</reference>
<dbReference type="EMBL" id="CP124535">
    <property type="protein sequence ID" value="WGV15880.1"/>
    <property type="molecule type" value="Genomic_DNA"/>
</dbReference>
<evidence type="ECO:0000313" key="3">
    <source>
        <dbReference type="Proteomes" id="UP001230978"/>
    </source>
</evidence>